<evidence type="ECO:0000256" key="2">
    <source>
        <dbReference type="ARBA" id="ARBA00022649"/>
    </source>
</evidence>
<dbReference type="KEGG" id="amob:HG15A2_09870"/>
<proteinExistence type="inferred from homology"/>
<evidence type="ECO:0000256" key="1">
    <source>
        <dbReference type="ARBA" id="ARBA00006226"/>
    </source>
</evidence>
<organism evidence="3 4">
    <name type="scientific">Adhaeretor mobilis</name>
    <dbReference type="NCBI Taxonomy" id="1930276"/>
    <lineage>
        <taxon>Bacteria</taxon>
        <taxon>Pseudomonadati</taxon>
        <taxon>Planctomycetota</taxon>
        <taxon>Planctomycetia</taxon>
        <taxon>Pirellulales</taxon>
        <taxon>Lacipirellulaceae</taxon>
        <taxon>Adhaeretor</taxon>
    </lineage>
</organism>
<dbReference type="EMBL" id="CP036263">
    <property type="protein sequence ID" value="QDS97722.1"/>
    <property type="molecule type" value="Genomic_DNA"/>
</dbReference>
<keyword evidence="2" id="KW-1277">Toxin-antitoxin system</keyword>
<reference evidence="3 4" key="1">
    <citation type="submission" date="2019-02" db="EMBL/GenBank/DDBJ databases">
        <title>Deep-cultivation of Planctomycetes and their phenomic and genomic characterization uncovers novel biology.</title>
        <authorList>
            <person name="Wiegand S."/>
            <person name="Jogler M."/>
            <person name="Boedeker C."/>
            <person name="Pinto D."/>
            <person name="Vollmers J."/>
            <person name="Rivas-Marin E."/>
            <person name="Kohn T."/>
            <person name="Peeters S.H."/>
            <person name="Heuer A."/>
            <person name="Rast P."/>
            <person name="Oberbeckmann S."/>
            <person name="Bunk B."/>
            <person name="Jeske O."/>
            <person name="Meyerdierks A."/>
            <person name="Storesund J.E."/>
            <person name="Kallscheuer N."/>
            <person name="Luecker S."/>
            <person name="Lage O.M."/>
            <person name="Pohl T."/>
            <person name="Merkel B.J."/>
            <person name="Hornburger P."/>
            <person name="Mueller R.-W."/>
            <person name="Bruemmer F."/>
            <person name="Labrenz M."/>
            <person name="Spormann A.M."/>
            <person name="Op den Camp H."/>
            <person name="Overmann J."/>
            <person name="Amann R."/>
            <person name="Jetten M.S.M."/>
            <person name="Mascher T."/>
            <person name="Medema M.H."/>
            <person name="Devos D.P."/>
            <person name="Kaster A.-K."/>
            <person name="Ovreas L."/>
            <person name="Rohde M."/>
            <person name="Galperin M.Y."/>
            <person name="Jogler C."/>
        </authorList>
    </citation>
    <scope>NUCLEOTIDE SEQUENCE [LARGE SCALE GENOMIC DNA]</scope>
    <source>
        <strain evidence="3 4">HG15A2</strain>
    </source>
</reference>
<evidence type="ECO:0000313" key="3">
    <source>
        <dbReference type="EMBL" id="QDS97722.1"/>
    </source>
</evidence>
<dbReference type="Gene3D" id="3.30.2310.20">
    <property type="entry name" value="RelE-like"/>
    <property type="match status" value="1"/>
</dbReference>
<name>A0A517MS63_9BACT</name>
<protein>
    <submittedName>
        <fullName evidence="3">Plasmid stabilization system protein</fullName>
    </submittedName>
</protein>
<dbReference type="OrthoDB" id="9798046at2"/>
<dbReference type="InterPro" id="IPR035093">
    <property type="entry name" value="RelE/ParE_toxin_dom_sf"/>
</dbReference>
<dbReference type="Pfam" id="PF05016">
    <property type="entry name" value="ParE_toxin"/>
    <property type="match status" value="1"/>
</dbReference>
<dbReference type="InterPro" id="IPR051803">
    <property type="entry name" value="TA_system_RelE-like_toxin"/>
</dbReference>
<dbReference type="SUPFAM" id="SSF143011">
    <property type="entry name" value="RelE-like"/>
    <property type="match status" value="1"/>
</dbReference>
<dbReference type="PANTHER" id="PTHR33755">
    <property type="entry name" value="TOXIN PARE1-RELATED"/>
    <property type="match status" value="1"/>
</dbReference>
<evidence type="ECO:0000313" key="4">
    <source>
        <dbReference type="Proteomes" id="UP000319852"/>
    </source>
</evidence>
<dbReference type="AlphaFoldDB" id="A0A517MS63"/>
<dbReference type="RefSeq" id="WP_145058329.1">
    <property type="nucleotide sequence ID" value="NZ_CP036263.1"/>
</dbReference>
<keyword evidence="4" id="KW-1185">Reference proteome</keyword>
<gene>
    <name evidence="3" type="ORF">HG15A2_09870</name>
</gene>
<sequence>MSFKFEFSVEAENDLAGIYAHVAQENVAAAAKIIAEIRVKCKRLRTFPKSGDPCHDLARSNYRRIFCGSYVIYYEIFEGAVMILHIVHGSRDISQLF</sequence>
<accession>A0A517MS63</accession>
<comment type="similarity">
    <text evidence="1">Belongs to the RelE toxin family.</text>
</comment>
<dbReference type="InterPro" id="IPR007712">
    <property type="entry name" value="RelE/ParE_toxin"/>
</dbReference>
<dbReference type="Proteomes" id="UP000319852">
    <property type="component" value="Chromosome"/>
</dbReference>